<feature type="region of interest" description="Disordered" evidence="1">
    <location>
        <begin position="41"/>
        <end position="68"/>
    </location>
</feature>
<name>A0A6H5HY78_9HYME</name>
<protein>
    <submittedName>
        <fullName evidence="2">Uncharacterized protein</fullName>
    </submittedName>
</protein>
<dbReference type="Proteomes" id="UP000479190">
    <property type="component" value="Unassembled WGS sequence"/>
</dbReference>
<evidence type="ECO:0000313" key="2">
    <source>
        <dbReference type="EMBL" id="CAB0029010.1"/>
    </source>
</evidence>
<dbReference type="EMBL" id="CADCXV010000231">
    <property type="protein sequence ID" value="CAB0029010.1"/>
    <property type="molecule type" value="Genomic_DNA"/>
</dbReference>
<keyword evidence="3" id="KW-1185">Reference proteome</keyword>
<accession>A0A6H5HY78</accession>
<feature type="non-terminal residue" evidence="2">
    <location>
        <position position="1"/>
    </location>
</feature>
<evidence type="ECO:0000313" key="3">
    <source>
        <dbReference type="Proteomes" id="UP000479190"/>
    </source>
</evidence>
<reference evidence="2 3" key="1">
    <citation type="submission" date="2020-02" db="EMBL/GenBank/DDBJ databases">
        <authorList>
            <person name="Ferguson B K."/>
        </authorList>
    </citation>
    <scope>NUCLEOTIDE SEQUENCE [LARGE SCALE GENOMIC DNA]</scope>
</reference>
<sequence length="282" mass="31425">PDLVTSSWLPPGTIFVRKHRTSRTVISEPGFDLVRRRYAGQSFRAPRGRGTPPGKKSQETVSCDGDQHRQPRRYSRFISKSRCGPLRQLCHSGVGARESNSSRVKDWSQLLPAWSGGWQGDLAWQASEGSGQHYAAPPGSVSLDSIYLSVLETGPDCLVGLPHTCLVDLVATVCLLQHRRLLVLMAAAGDVLHRHSSLGRRLHLVPTPLCSLASLRQPCARRHMSVRRGQRSRLSTSYTAQRRRRFTGLGHRRAHRTGNGGHEPHCHLFCGPRWNRSIGHHD</sequence>
<proteinExistence type="predicted"/>
<dbReference type="AlphaFoldDB" id="A0A6H5HY78"/>
<evidence type="ECO:0000256" key="1">
    <source>
        <dbReference type="SAM" id="MobiDB-lite"/>
    </source>
</evidence>
<organism evidence="2 3">
    <name type="scientific">Trichogramma brassicae</name>
    <dbReference type="NCBI Taxonomy" id="86971"/>
    <lineage>
        <taxon>Eukaryota</taxon>
        <taxon>Metazoa</taxon>
        <taxon>Ecdysozoa</taxon>
        <taxon>Arthropoda</taxon>
        <taxon>Hexapoda</taxon>
        <taxon>Insecta</taxon>
        <taxon>Pterygota</taxon>
        <taxon>Neoptera</taxon>
        <taxon>Endopterygota</taxon>
        <taxon>Hymenoptera</taxon>
        <taxon>Apocrita</taxon>
        <taxon>Proctotrupomorpha</taxon>
        <taxon>Chalcidoidea</taxon>
        <taxon>Trichogrammatidae</taxon>
        <taxon>Trichogramma</taxon>
    </lineage>
</organism>
<gene>
    <name evidence="2" type="ORF">TBRA_LOCUS1110</name>
</gene>